<protein>
    <recommendedName>
        <fullName evidence="1">Polymerase nucleotidyl transferase domain-containing protein</fullName>
    </recommendedName>
</protein>
<evidence type="ECO:0000313" key="2">
    <source>
        <dbReference type="EMBL" id="PIY69102.1"/>
    </source>
</evidence>
<dbReference type="SUPFAM" id="SSF81301">
    <property type="entry name" value="Nucleotidyltransferase"/>
    <property type="match status" value="1"/>
</dbReference>
<evidence type="ECO:0000313" key="3">
    <source>
        <dbReference type="Proteomes" id="UP000230108"/>
    </source>
</evidence>
<reference evidence="3" key="1">
    <citation type="submission" date="2017-09" db="EMBL/GenBank/DDBJ databases">
        <title>Depth-based differentiation of microbial function through sediment-hosted aquifers and enrichment of novel symbionts in the deep terrestrial subsurface.</title>
        <authorList>
            <person name="Probst A.J."/>
            <person name="Ladd B."/>
            <person name="Jarett J.K."/>
            <person name="Geller-Mcgrath D.E."/>
            <person name="Sieber C.M.K."/>
            <person name="Emerson J.B."/>
            <person name="Anantharaman K."/>
            <person name="Thomas B.C."/>
            <person name="Malmstrom R."/>
            <person name="Stieglmeier M."/>
            <person name="Klingl A."/>
            <person name="Woyke T."/>
            <person name="Ryan C.M."/>
            <person name="Banfield J.F."/>
        </authorList>
    </citation>
    <scope>NUCLEOTIDE SEQUENCE [LARGE SCALE GENOMIC DNA]</scope>
</reference>
<dbReference type="PANTHER" id="PTHR33933:SF1">
    <property type="entry name" value="PROTEIN ADENYLYLTRANSFERASE MNTA-RELATED"/>
    <property type="match status" value="1"/>
</dbReference>
<dbReference type="PANTHER" id="PTHR33933">
    <property type="entry name" value="NUCLEOTIDYLTRANSFERASE"/>
    <property type="match status" value="1"/>
</dbReference>
<dbReference type="InterPro" id="IPR043519">
    <property type="entry name" value="NT_sf"/>
</dbReference>
<dbReference type="CDD" id="cd05403">
    <property type="entry name" value="NT_KNTase_like"/>
    <property type="match status" value="1"/>
</dbReference>
<sequence length="107" mass="12525">MGANKIQNEIKQYIQRLKKTINPESVILFGSFARGEATEWSDIDLLAIADYKTKQDKRFDELYKLREGLVKKHDINVFGLTKKEFEKSKPWSIFADVKREGVVIYQK</sequence>
<gene>
    <name evidence="2" type="ORF">COY90_02440</name>
</gene>
<accession>A0A2M7QEB3</accession>
<organism evidence="2 3">
    <name type="scientific">Candidatus Roizmanbacteria bacterium CG_4_10_14_0_8_um_filter_39_9</name>
    <dbReference type="NCBI Taxonomy" id="1974829"/>
    <lineage>
        <taxon>Bacteria</taxon>
        <taxon>Candidatus Roizmaniibacteriota</taxon>
    </lineage>
</organism>
<proteinExistence type="predicted"/>
<dbReference type="InterPro" id="IPR002934">
    <property type="entry name" value="Polymerase_NTP_transf_dom"/>
</dbReference>
<dbReference type="InterPro" id="IPR052548">
    <property type="entry name" value="Type_VII_TA_antitoxin"/>
</dbReference>
<feature type="domain" description="Polymerase nucleotidyl transferase" evidence="1">
    <location>
        <begin position="11"/>
        <end position="91"/>
    </location>
</feature>
<evidence type="ECO:0000259" key="1">
    <source>
        <dbReference type="Pfam" id="PF01909"/>
    </source>
</evidence>
<dbReference type="Gene3D" id="3.30.460.10">
    <property type="entry name" value="Beta Polymerase, domain 2"/>
    <property type="match status" value="1"/>
</dbReference>
<dbReference type="EMBL" id="PFLF01000052">
    <property type="protein sequence ID" value="PIY69102.1"/>
    <property type="molecule type" value="Genomic_DNA"/>
</dbReference>
<dbReference type="AlphaFoldDB" id="A0A2M7QEB3"/>
<dbReference type="Pfam" id="PF01909">
    <property type="entry name" value="NTP_transf_2"/>
    <property type="match status" value="1"/>
</dbReference>
<comment type="caution">
    <text evidence="2">The sequence shown here is derived from an EMBL/GenBank/DDBJ whole genome shotgun (WGS) entry which is preliminary data.</text>
</comment>
<dbReference type="GO" id="GO:0016779">
    <property type="term" value="F:nucleotidyltransferase activity"/>
    <property type="evidence" value="ECO:0007669"/>
    <property type="project" value="InterPro"/>
</dbReference>
<dbReference type="Proteomes" id="UP000230108">
    <property type="component" value="Unassembled WGS sequence"/>
</dbReference>
<name>A0A2M7QEB3_9BACT</name>